<dbReference type="Gene3D" id="3.90.660.20">
    <property type="entry name" value="Protoporphyrinogen oxidase, mitochondrial, domain 2"/>
    <property type="match status" value="1"/>
</dbReference>
<reference evidence="2 3" key="1">
    <citation type="submission" date="2020-04" db="EMBL/GenBank/DDBJ databases">
        <title>Azohydromonas sp. isolated from soil.</title>
        <authorList>
            <person name="Dahal R.H."/>
        </authorList>
    </citation>
    <scope>NUCLEOTIDE SEQUENCE [LARGE SCALE GENOMIC DNA]</scope>
    <source>
        <strain evidence="2 3">G-1-1-14</strain>
    </source>
</reference>
<protein>
    <submittedName>
        <fullName evidence="2">NAD(P)-binding protein</fullName>
    </submittedName>
</protein>
<dbReference type="SUPFAM" id="SSF51905">
    <property type="entry name" value="FAD/NAD(P)-binding domain"/>
    <property type="match status" value="1"/>
</dbReference>
<accession>A0A848F6Q0</accession>
<dbReference type="Pfam" id="PF01593">
    <property type="entry name" value="Amino_oxidase"/>
    <property type="match status" value="1"/>
</dbReference>
<dbReference type="InterPro" id="IPR050464">
    <property type="entry name" value="Zeta_carotene_desat/Oxidored"/>
</dbReference>
<evidence type="ECO:0000259" key="1">
    <source>
        <dbReference type="Pfam" id="PF01593"/>
    </source>
</evidence>
<dbReference type="Gene3D" id="3.50.50.60">
    <property type="entry name" value="FAD/NAD(P)-binding domain"/>
    <property type="match status" value="1"/>
</dbReference>
<dbReference type="InterPro" id="IPR002937">
    <property type="entry name" value="Amino_oxidase"/>
</dbReference>
<proteinExistence type="predicted"/>
<sequence>MDVGVIGGGWAGIAAAVEAVTLGHRVTLFEMAPRLGGRARALPDGVLDNGQHILIGAYRQTLSLMRCVGVEPEQVLQRLPLALVTPDGRGLRLPPGPPLATFGWAVLRRQGWSAGERLRLLATSLRWMALRFRCSPSWSVAQLCAGLPRRVRTDLIDPLCVAALNTPAERASAAVFLRVLRDALFGGQGAADLLLPRRPLSALLPDPAGHWLRRRGATLHVATRVQSLAREADAWHVQGQRFDALVLAASAAEAARLAQPLAPDWATRTAALRYEPIVTVYLESRGSRLALPMVQLHESASAPAQFLFDHGALSGMPGCFAAVISGAAPWTERGLPATGEAVRAQLQRDFPAGTWHEPPRVKRIVAERRATFACTPLLQRPPARIAPGLWAAGDYVEGPYPATLEGAVRAGVTAAQALDGAH</sequence>
<dbReference type="InterPro" id="IPR017830">
    <property type="entry name" value="SQase_HpnE"/>
</dbReference>
<dbReference type="AlphaFoldDB" id="A0A848F6Q0"/>
<feature type="domain" description="Amine oxidase" evidence="1">
    <location>
        <begin position="11"/>
        <end position="418"/>
    </location>
</feature>
<dbReference type="PANTHER" id="PTHR42923:SF47">
    <property type="entry name" value="BLR3003 PROTEIN"/>
    <property type="match status" value="1"/>
</dbReference>
<dbReference type="PANTHER" id="PTHR42923">
    <property type="entry name" value="PROTOPORPHYRINOGEN OXIDASE"/>
    <property type="match status" value="1"/>
</dbReference>
<dbReference type="InterPro" id="IPR036188">
    <property type="entry name" value="FAD/NAD-bd_sf"/>
</dbReference>
<keyword evidence="3" id="KW-1185">Reference proteome</keyword>
<comment type="caution">
    <text evidence="2">The sequence shown here is derived from an EMBL/GenBank/DDBJ whole genome shotgun (WGS) entry which is preliminary data.</text>
</comment>
<organism evidence="2 3">
    <name type="scientific">Azohydromonas caseinilytica</name>
    <dbReference type="NCBI Taxonomy" id="2728836"/>
    <lineage>
        <taxon>Bacteria</taxon>
        <taxon>Pseudomonadati</taxon>
        <taxon>Pseudomonadota</taxon>
        <taxon>Betaproteobacteria</taxon>
        <taxon>Burkholderiales</taxon>
        <taxon>Sphaerotilaceae</taxon>
        <taxon>Azohydromonas</taxon>
    </lineage>
</organism>
<evidence type="ECO:0000313" key="3">
    <source>
        <dbReference type="Proteomes" id="UP000574067"/>
    </source>
</evidence>
<dbReference type="NCBIfam" id="TIGR03467">
    <property type="entry name" value="HpnE"/>
    <property type="match status" value="1"/>
</dbReference>
<evidence type="ECO:0000313" key="2">
    <source>
        <dbReference type="EMBL" id="NML14239.1"/>
    </source>
</evidence>
<dbReference type="Proteomes" id="UP000574067">
    <property type="component" value="Unassembled WGS sequence"/>
</dbReference>
<gene>
    <name evidence="2" type="ORF">HHL10_04490</name>
</gene>
<name>A0A848F6Q0_9BURK</name>
<dbReference type="GO" id="GO:0016491">
    <property type="term" value="F:oxidoreductase activity"/>
    <property type="evidence" value="ECO:0007669"/>
    <property type="project" value="InterPro"/>
</dbReference>
<dbReference type="Gene3D" id="1.10.3110.10">
    <property type="entry name" value="protoporphyrinogen ix oxidase, domain 3"/>
    <property type="match status" value="1"/>
</dbReference>
<dbReference type="EMBL" id="JABBFW010000002">
    <property type="protein sequence ID" value="NML14239.1"/>
    <property type="molecule type" value="Genomic_DNA"/>
</dbReference>